<proteinExistence type="inferred from homology"/>
<dbReference type="PANTHER" id="PTHR36845">
    <property type="entry name" value="HYDROLASE, PUTATIVE (AFU_ORTHOLOGUE AFUA_7G05090)-RELATED"/>
    <property type="match status" value="1"/>
</dbReference>
<dbReference type="SUPFAM" id="SSF48208">
    <property type="entry name" value="Six-hairpin glycosidases"/>
    <property type="match status" value="1"/>
</dbReference>
<feature type="binding site" evidence="4">
    <location>
        <position position="224"/>
    </location>
    <ligand>
        <name>substrate</name>
    </ligand>
</feature>
<dbReference type="Pfam" id="PF07470">
    <property type="entry name" value="Glyco_hydro_88"/>
    <property type="match status" value="1"/>
</dbReference>
<feature type="binding site" evidence="4">
    <location>
        <position position="92"/>
    </location>
    <ligand>
        <name>substrate</name>
    </ligand>
</feature>
<feature type="binding site" evidence="4">
    <location>
        <position position="152"/>
    </location>
    <ligand>
        <name>substrate</name>
    </ligand>
</feature>
<evidence type="ECO:0000256" key="4">
    <source>
        <dbReference type="PIRSR" id="PIRSR610905-2"/>
    </source>
</evidence>
<keyword evidence="1" id="KW-0378">Hydrolase</keyword>
<dbReference type="Gene3D" id="1.50.10.10">
    <property type="match status" value="1"/>
</dbReference>
<comment type="similarity">
    <text evidence="2">Belongs to the glycosyl hydrolase 88 family.</text>
</comment>
<dbReference type="GO" id="GO:0052757">
    <property type="term" value="F:chondroitin hydrolase activity"/>
    <property type="evidence" value="ECO:0007669"/>
    <property type="project" value="TreeGrafter"/>
</dbReference>
<feature type="binding site" evidence="4">
    <location>
        <position position="212"/>
    </location>
    <ligand>
        <name>substrate</name>
    </ligand>
</feature>
<dbReference type="InterPro" id="IPR012341">
    <property type="entry name" value="6hp_glycosidase-like_sf"/>
</dbReference>
<evidence type="ECO:0000313" key="5">
    <source>
        <dbReference type="EMBL" id="OAM90074.1"/>
    </source>
</evidence>
<dbReference type="PANTHER" id="PTHR36845:SF1">
    <property type="entry name" value="HYDROLASE, PUTATIVE (AFU_ORTHOLOGUE AFUA_7G05090)-RELATED"/>
    <property type="match status" value="1"/>
</dbReference>
<gene>
    <name evidence="5" type="ORF">AW736_09845</name>
</gene>
<dbReference type="STRING" id="1184151.AW736_09845"/>
<accession>A0A178IJM9</accession>
<dbReference type="GO" id="GO:0000272">
    <property type="term" value="P:polysaccharide catabolic process"/>
    <property type="evidence" value="ECO:0007669"/>
    <property type="project" value="TreeGrafter"/>
</dbReference>
<sequence>MKNPTPLIEDNFTAAVRLYSELLSATAGAGKIPRTFENGKLVFVDYKDWTSGFFPGALWLIYEHTREPRWKKAALDYTNRVAPAAKLTDTHDLGFMLYCSHGHALRFTRNRAHRDILLEGAKNLANRFNPAARTIRSWDHYADRWRHPVIIDNLMNLEFLLWAAREVNEPRYREIAIGHAHQTLANHFRQDGSCYHVVGYDPESGAPVIKETFQGYANESSWARGQGWALYGYTMLYRETRNPLYLKQAHASARFIRTHPRLPSDKIPLWDFDAPAAPEPPRDASAAAVIASGLIELADYSEPDTAQRYRELAWRQLVSLSSPGYRAAPGENGGFILKHSTGNFNKNSEVDTPLNYADYYFLEALLRLKARAQNAKPSPAG</sequence>
<organism evidence="5 6">
    <name type="scientific">Termitidicoccus mucosus</name>
    <dbReference type="NCBI Taxonomy" id="1184151"/>
    <lineage>
        <taxon>Bacteria</taxon>
        <taxon>Pseudomonadati</taxon>
        <taxon>Verrucomicrobiota</taxon>
        <taxon>Opitutia</taxon>
        <taxon>Opitutales</taxon>
        <taxon>Opitutaceae</taxon>
        <taxon>Termitidicoccus</taxon>
    </lineage>
</organism>
<feature type="active site" description="Proton donor" evidence="3">
    <location>
        <position position="152"/>
    </location>
</feature>
<evidence type="ECO:0000256" key="3">
    <source>
        <dbReference type="PIRSR" id="PIRSR610905-1"/>
    </source>
</evidence>
<feature type="active site" description="Nucleophile" evidence="3">
    <location>
        <position position="92"/>
    </location>
</feature>
<protein>
    <recommendedName>
        <fullName evidence="7">Glucuronyl hydrolase</fullName>
    </recommendedName>
</protein>
<dbReference type="InterPro" id="IPR052369">
    <property type="entry name" value="UG_Glycosaminoglycan_Hydrolase"/>
</dbReference>
<reference evidence="5 6" key="1">
    <citation type="submission" date="2016-01" db="EMBL/GenBank/DDBJ databases">
        <title>High potential of lignocellulose degradation of a new Verrucomicrobia species.</title>
        <authorList>
            <person name="Wang Y."/>
            <person name="Shi Y."/>
            <person name="Qiu Z."/>
            <person name="Liu S."/>
            <person name="Yang H."/>
        </authorList>
    </citation>
    <scope>NUCLEOTIDE SEQUENCE [LARGE SCALE GENOMIC DNA]</scope>
    <source>
        <strain evidence="5 6">TSB47</strain>
    </source>
</reference>
<dbReference type="InterPro" id="IPR010905">
    <property type="entry name" value="Glyco_hydro_88"/>
</dbReference>
<evidence type="ECO:0000313" key="6">
    <source>
        <dbReference type="Proteomes" id="UP000078486"/>
    </source>
</evidence>
<keyword evidence="6" id="KW-1185">Reference proteome</keyword>
<evidence type="ECO:0000256" key="1">
    <source>
        <dbReference type="ARBA" id="ARBA00022801"/>
    </source>
</evidence>
<name>A0A178IJM9_9BACT</name>
<dbReference type="EMBL" id="LRRQ01000075">
    <property type="protein sequence ID" value="OAM90074.1"/>
    <property type="molecule type" value="Genomic_DNA"/>
</dbReference>
<dbReference type="InterPro" id="IPR008928">
    <property type="entry name" value="6-hairpin_glycosidase_sf"/>
</dbReference>
<evidence type="ECO:0008006" key="7">
    <source>
        <dbReference type="Google" id="ProtNLM"/>
    </source>
</evidence>
<evidence type="ECO:0000256" key="2">
    <source>
        <dbReference type="ARBA" id="ARBA00038358"/>
    </source>
</evidence>
<comment type="caution">
    <text evidence="5">The sequence shown here is derived from an EMBL/GenBank/DDBJ whole genome shotgun (WGS) entry which is preliminary data.</text>
</comment>
<dbReference type="Proteomes" id="UP000078486">
    <property type="component" value="Unassembled WGS sequence"/>
</dbReference>
<dbReference type="AlphaFoldDB" id="A0A178IJM9"/>
<feature type="binding site" evidence="4">
    <location>
        <position position="228"/>
    </location>
    <ligand>
        <name>substrate</name>
    </ligand>
</feature>